<keyword evidence="1" id="KW-0472">Membrane</keyword>
<dbReference type="PANTHER" id="PTHR14969:SF13">
    <property type="entry name" value="AT30094P"/>
    <property type="match status" value="1"/>
</dbReference>
<dbReference type="SMART" id="SM00014">
    <property type="entry name" value="acidPPc"/>
    <property type="match status" value="1"/>
</dbReference>
<keyword evidence="4" id="KW-1185">Reference proteome</keyword>
<dbReference type="InterPro" id="IPR000326">
    <property type="entry name" value="PAP2/HPO"/>
</dbReference>
<dbReference type="CDD" id="cd01610">
    <property type="entry name" value="PAP2_like"/>
    <property type="match status" value="1"/>
</dbReference>
<feature type="transmembrane region" description="Helical" evidence="1">
    <location>
        <begin position="41"/>
        <end position="59"/>
    </location>
</feature>
<dbReference type="InterPro" id="IPR036938">
    <property type="entry name" value="PAP2/HPO_sf"/>
</dbReference>
<evidence type="ECO:0000313" key="3">
    <source>
        <dbReference type="EMBL" id="EHJ56119.1"/>
    </source>
</evidence>
<dbReference type="SUPFAM" id="SSF48317">
    <property type="entry name" value="Acid phosphatase/Vanadium-dependent haloperoxidase"/>
    <property type="match status" value="1"/>
</dbReference>
<dbReference type="Pfam" id="PF01569">
    <property type="entry name" value="PAP2"/>
    <property type="match status" value="1"/>
</dbReference>
<comment type="caution">
    <text evidence="3">The sequence shown here is derived from an EMBL/GenBank/DDBJ whole genome shotgun (WGS) entry which is preliminary data.</text>
</comment>
<accession>G5KC93</accession>
<evidence type="ECO:0000313" key="4">
    <source>
        <dbReference type="Proteomes" id="UP000005388"/>
    </source>
</evidence>
<keyword evidence="1" id="KW-0812">Transmembrane</keyword>
<dbReference type="Proteomes" id="UP000005388">
    <property type="component" value="Unassembled WGS sequence"/>
</dbReference>
<dbReference type="PANTHER" id="PTHR14969">
    <property type="entry name" value="SPHINGOSINE-1-PHOSPHATE PHOSPHOHYDROLASE"/>
    <property type="match status" value="1"/>
</dbReference>
<keyword evidence="1" id="KW-1133">Transmembrane helix</keyword>
<dbReference type="AlphaFoldDB" id="G5KC93"/>
<evidence type="ECO:0000256" key="1">
    <source>
        <dbReference type="SAM" id="Phobius"/>
    </source>
</evidence>
<sequence length="173" mass="19953">MTSIFTRKLSMYSYPAFYKYISRYLNNHRQLVNGLFIFNRLITKVMFFSYPIVVIYSLVKKMADWPMFVIVPAISFLLVTGLRKVFNARRPYEVYPINPLEKKVKAGESFPSRHVFSATMIAMVIFTVNPILGKCYFGLAFLLAIIRVLLGVHFLRDVFAGLIIGFLAGLFLK</sequence>
<organism evidence="3 4">
    <name type="scientific">Streptococcus urinalis 2285-97</name>
    <dbReference type="NCBI Taxonomy" id="764291"/>
    <lineage>
        <taxon>Bacteria</taxon>
        <taxon>Bacillati</taxon>
        <taxon>Bacillota</taxon>
        <taxon>Bacilli</taxon>
        <taxon>Lactobacillales</taxon>
        <taxon>Streptococcaceae</taxon>
        <taxon>Streptococcus</taxon>
    </lineage>
</organism>
<feature type="transmembrane region" description="Helical" evidence="1">
    <location>
        <begin position="139"/>
        <end position="172"/>
    </location>
</feature>
<feature type="transmembrane region" description="Helical" evidence="1">
    <location>
        <begin position="65"/>
        <end position="82"/>
    </location>
</feature>
<evidence type="ECO:0000259" key="2">
    <source>
        <dbReference type="SMART" id="SM00014"/>
    </source>
</evidence>
<dbReference type="EMBL" id="AEUZ02000001">
    <property type="protein sequence ID" value="EHJ56119.1"/>
    <property type="molecule type" value="Genomic_DNA"/>
</dbReference>
<reference evidence="3 4" key="1">
    <citation type="journal article" date="2014" name="Int. J. Syst. Evol. Microbiol.">
        <title>Phylogenomics and the dynamic genome evolution of the genus Streptococcus.</title>
        <authorList>
            <consortium name="The Broad Institute Genome Sequencing Platform"/>
            <person name="Richards V.P."/>
            <person name="Palmer S.R."/>
            <person name="Pavinski Bitar P.D."/>
            <person name="Qin X."/>
            <person name="Weinstock G.M."/>
            <person name="Highlander S.K."/>
            <person name="Town C.D."/>
            <person name="Burne R.A."/>
            <person name="Stanhope M.J."/>
        </authorList>
    </citation>
    <scope>NUCLEOTIDE SEQUENCE [LARGE SCALE GENOMIC DNA]</scope>
    <source>
        <strain evidence="3 4">2285-97</strain>
    </source>
</reference>
<protein>
    <submittedName>
        <fullName evidence="3">PAP2 family protein</fullName>
    </submittedName>
</protein>
<gene>
    <name evidence="3" type="ORF">STRUR_0407</name>
</gene>
<name>G5KC93_9STRE</name>
<dbReference type="STRING" id="764291.STRUR_0407"/>
<proteinExistence type="predicted"/>
<dbReference type="eggNOG" id="COG0671">
    <property type="taxonomic scope" value="Bacteria"/>
</dbReference>
<feature type="domain" description="Phosphatidic acid phosphatase type 2/haloperoxidase" evidence="2">
    <location>
        <begin position="65"/>
        <end position="173"/>
    </location>
</feature>
<dbReference type="Gene3D" id="1.20.144.10">
    <property type="entry name" value="Phosphatidic acid phosphatase type 2/haloperoxidase"/>
    <property type="match status" value="1"/>
</dbReference>